<evidence type="ECO:0000313" key="2">
    <source>
        <dbReference type="Proteomes" id="UP001596506"/>
    </source>
</evidence>
<name>A0ABW2IZH8_9GAMM</name>
<dbReference type="EMBL" id="JBHTBD010000008">
    <property type="protein sequence ID" value="MFC7296216.1"/>
    <property type="molecule type" value="Genomic_DNA"/>
</dbReference>
<dbReference type="Proteomes" id="UP001596506">
    <property type="component" value="Unassembled WGS sequence"/>
</dbReference>
<gene>
    <name evidence="1" type="ORF">ACFQQA_15975</name>
</gene>
<sequence length="71" mass="7423">MQNGTSTQTFGSIAIWLAYCLNILTGKLDVVGGVMFSQPAIDLIAPGAMSGQRGHFGKRHSRVKGAAGVCE</sequence>
<dbReference type="SUPFAM" id="SSF53706">
    <property type="entry name" value="Formate dehydrogenase/DMSO reductase, domains 1-3"/>
    <property type="match status" value="1"/>
</dbReference>
<evidence type="ECO:0000313" key="1">
    <source>
        <dbReference type="EMBL" id="MFC7296216.1"/>
    </source>
</evidence>
<organism evidence="1 2">
    <name type="scientific">Marinobacter aromaticivorans</name>
    <dbReference type="NCBI Taxonomy" id="1494078"/>
    <lineage>
        <taxon>Bacteria</taxon>
        <taxon>Pseudomonadati</taxon>
        <taxon>Pseudomonadota</taxon>
        <taxon>Gammaproteobacteria</taxon>
        <taxon>Pseudomonadales</taxon>
        <taxon>Marinobacteraceae</taxon>
        <taxon>Marinobacter</taxon>
    </lineage>
</organism>
<protein>
    <submittedName>
        <fullName evidence="1">Uncharacterized protein</fullName>
    </submittedName>
</protein>
<comment type="caution">
    <text evidence="1">The sequence shown here is derived from an EMBL/GenBank/DDBJ whole genome shotgun (WGS) entry which is preliminary data.</text>
</comment>
<proteinExistence type="predicted"/>
<dbReference type="RefSeq" id="WP_227521114.1">
    <property type="nucleotide sequence ID" value="NZ_JBHTBD010000008.1"/>
</dbReference>
<keyword evidence="2" id="KW-1185">Reference proteome</keyword>
<accession>A0ABW2IZH8</accession>
<reference evidence="2" key="1">
    <citation type="journal article" date="2019" name="Int. J. Syst. Evol. Microbiol.">
        <title>The Global Catalogue of Microorganisms (GCM) 10K type strain sequencing project: providing services to taxonomists for standard genome sequencing and annotation.</title>
        <authorList>
            <consortium name="The Broad Institute Genomics Platform"/>
            <consortium name="The Broad Institute Genome Sequencing Center for Infectious Disease"/>
            <person name="Wu L."/>
            <person name="Ma J."/>
        </authorList>
    </citation>
    <scope>NUCLEOTIDE SEQUENCE [LARGE SCALE GENOMIC DNA]</scope>
    <source>
        <strain evidence="2">CCUG 60559</strain>
    </source>
</reference>